<dbReference type="GO" id="GO:0060271">
    <property type="term" value="P:cilium assembly"/>
    <property type="evidence" value="ECO:0007669"/>
    <property type="project" value="TreeGrafter"/>
</dbReference>
<dbReference type="Pfam" id="PF15311">
    <property type="entry name" value="HYLS1_C"/>
    <property type="match status" value="1"/>
</dbReference>
<evidence type="ECO:0000256" key="4">
    <source>
        <dbReference type="ARBA" id="ARBA00022490"/>
    </source>
</evidence>
<evidence type="ECO:0000256" key="3">
    <source>
        <dbReference type="ARBA" id="ARBA00010091"/>
    </source>
</evidence>
<evidence type="ECO:0000256" key="5">
    <source>
        <dbReference type="ARBA" id="ARBA00022794"/>
    </source>
</evidence>
<proteinExistence type="inferred from homology"/>
<evidence type="ECO:0000256" key="1">
    <source>
        <dbReference type="ARBA" id="ARBA00004114"/>
    </source>
</evidence>
<evidence type="ECO:0000313" key="9">
    <source>
        <dbReference type="Proteomes" id="UP000887581"/>
    </source>
</evidence>
<evidence type="ECO:0000259" key="8">
    <source>
        <dbReference type="Pfam" id="PF15311"/>
    </source>
</evidence>
<dbReference type="GO" id="GO:0005814">
    <property type="term" value="C:centriole"/>
    <property type="evidence" value="ECO:0007669"/>
    <property type="project" value="UniProtKB-SubCell"/>
</dbReference>
<reference evidence="10" key="1">
    <citation type="submission" date="2022-11" db="UniProtKB">
        <authorList>
            <consortium name="WormBaseParasite"/>
        </authorList>
    </citation>
    <scope>IDENTIFICATION</scope>
</reference>
<keyword evidence="9" id="KW-1185">Reference proteome</keyword>
<dbReference type="WBParaSite" id="sdigi.contig2.g284.t1">
    <property type="protein sequence ID" value="sdigi.contig2.g284.t1"/>
    <property type="gene ID" value="sdigi.contig2.g284"/>
</dbReference>
<evidence type="ECO:0000256" key="7">
    <source>
        <dbReference type="ARBA" id="ARBA00023273"/>
    </source>
</evidence>
<keyword evidence="7" id="KW-0966">Cell projection</keyword>
<keyword evidence="6" id="KW-0206">Cytoskeleton</keyword>
<dbReference type="AlphaFoldDB" id="A0A915PQW7"/>
<evidence type="ECO:0000256" key="2">
    <source>
        <dbReference type="ARBA" id="ARBA00004138"/>
    </source>
</evidence>
<name>A0A915PQW7_9BILA</name>
<evidence type="ECO:0000313" key="10">
    <source>
        <dbReference type="WBParaSite" id="sdigi.contig2.g284.t1"/>
    </source>
</evidence>
<keyword evidence="4" id="KW-0963">Cytoplasm</keyword>
<comment type="subcellular location">
    <subcellularLocation>
        <location evidence="2">Cell projection</location>
        <location evidence="2">Cilium</location>
    </subcellularLocation>
    <subcellularLocation>
        <location evidence="1">Cytoplasm</location>
        <location evidence="1">Cytoskeleton</location>
        <location evidence="1">Microtubule organizing center</location>
        <location evidence="1">Centrosome</location>
        <location evidence="1">Centriole</location>
    </subcellularLocation>
</comment>
<feature type="domain" description="Centriolar and ciliogenesis-associated protein HYLS1 C-terminal" evidence="8">
    <location>
        <begin position="531"/>
        <end position="577"/>
    </location>
</feature>
<dbReference type="PANTHER" id="PTHR34174:SF1">
    <property type="entry name" value="CENTRIOLAR AND CILIOGENESIS-ASSOCIATED PROTEIN HYLS1"/>
    <property type="match status" value="1"/>
</dbReference>
<organism evidence="9 10">
    <name type="scientific">Setaria digitata</name>
    <dbReference type="NCBI Taxonomy" id="48799"/>
    <lineage>
        <taxon>Eukaryota</taxon>
        <taxon>Metazoa</taxon>
        <taxon>Ecdysozoa</taxon>
        <taxon>Nematoda</taxon>
        <taxon>Chromadorea</taxon>
        <taxon>Rhabditida</taxon>
        <taxon>Spirurina</taxon>
        <taxon>Spiruromorpha</taxon>
        <taxon>Filarioidea</taxon>
        <taxon>Setariidae</taxon>
        <taxon>Setaria</taxon>
    </lineage>
</organism>
<dbReference type="PANTHER" id="PTHR34174">
    <property type="entry name" value="HYDROLETHALUS SYNDROME PROTEIN 1"/>
    <property type="match status" value="1"/>
</dbReference>
<sequence>MADFGFAIHQLSAQVVNGQNVASVGISDELKSAIATEVRVQMVPVVKEIVREVVSEVRNVMTEMVTPLYDELRDLRSRIPFPNHLLYPASNMGLYSNSSSTSQAGPCNGLEKKVEKCDGITESSPPINRSKTYEANNFSSKSQDEYFKEPREPRAQASTSDCAAFSFIYYNTVCLIPISTLLEPEKFAAHMKTRKYFVKDGQITGRIQQFGQVCHLLQDYDYILHRQYYCHGNTIGPAAIRKNIWYLTGKLNGGQVVGCALISYEIDDNATVKISKLRYKSGLNCVEVKEEVPAEEIDDRSMLTPNAELQSVSAIQEESTMVSPTEMELLAMINDMGYDLSADELIFFKKEMDQFLNEMEREEGQQLQDSNVSFSSLTRNLHSADCDVPYRYDKDELFYAEQYHYIPSYEKLELHEHQREVAQPSTAINHDKRLDYDEIVNILDDGYRCLRKITEDNSRLQDLNDRLEQSLCRSRVKLLSSDENKKTFTLSDELGDLQERIDEKKSNHAMIGIDPAIRPVLHPLPGGVPFRHDPVKKYELYKKEWTENPPPGENKRLSLRWKIREFMLRRDVPNVKPIDLARRRISNPDWCPRPYLS</sequence>
<accession>A0A915PQW7</accession>
<dbReference type="GO" id="GO:0097730">
    <property type="term" value="C:non-motile cilium"/>
    <property type="evidence" value="ECO:0007669"/>
    <property type="project" value="TreeGrafter"/>
</dbReference>
<dbReference type="InterPro" id="IPR027918">
    <property type="entry name" value="HYLS1_C_dom"/>
</dbReference>
<protein>
    <submittedName>
        <fullName evidence="10">Centriolar and ciliogenesis-associated protein HYLS1 C-terminal domain-containing protein</fullName>
    </submittedName>
</protein>
<evidence type="ECO:0000256" key="6">
    <source>
        <dbReference type="ARBA" id="ARBA00023212"/>
    </source>
</evidence>
<keyword evidence="5" id="KW-0970">Cilium biogenesis/degradation</keyword>
<dbReference type="Proteomes" id="UP000887581">
    <property type="component" value="Unplaced"/>
</dbReference>
<comment type="similarity">
    <text evidence="3">Belongs to the HYLS1 family.</text>
</comment>
<dbReference type="InterPro" id="IPR052319">
    <property type="entry name" value="Centriolar_ciliogenesis_assoc"/>
</dbReference>